<feature type="compositionally biased region" description="Basic and acidic residues" evidence="1">
    <location>
        <begin position="399"/>
        <end position="411"/>
    </location>
</feature>
<feature type="compositionally biased region" description="Basic and acidic residues" evidence="1">
    <location>
        <begin position="172"/>
        <end position="184"/>
    </location>
</feature>
<feature type="region of interest" description="Disordered" evidence="1">
    <location>
        <begin position="35"/>
        <end position="476"/>
    </location>
</feature>
<protein>
    <submittedName>
        <fullName evidence="3">Putative vasa intronic protein</fullName>
    </submittedName>
</protein>
<feature type="compositionally biased region" description="Basic and acidic residues" evidence="1">
    <location>
        <begin position="368"/>
        <end position="381"/>
    </location>
</feature>
<dbReference type="Pfam" id="PF04774">
    <property type="entry name" value="HABP4_PAI-RBP1"/>
    <property type="match status" value="1"/>
</dbReference>
<organism evidence="3">
    <name type="scientific">Corethrella appendiculata</name>
    <dbReference type="NCBI Taxonomy" id="1370023"/>
    <lineage>
        <taxon>Eukaryota</taxon>
        <taxon>Metazoa</taxon>
        <taxon>Ecdysozoa</taxon>
        <taxon>Arthropoda</taxon>
        <taxon>Hexapoda</taxon>
        <taxon>Insecta</taxon>
        <taxon>Pterygota</taxon>
        <taxon>Neoptera</taxon>
        <taxon>Endopterygota</taxon>
        <taxon>Diptera</taxon>
        <taxon>Nematocera</taxon>
        <taxon>Culicoidea</taxon>
        <taxon>Chaoboridae</taxon>
        <taxon>Corethrella</taxon>
    </lineage>
</organism>
<dbReference type="GO" id="GO:0003723">
    <property type="term" value="F:RNA binding"/>
    <property type="evidence" value="ECO:0007669"/>
    <property type="project" value="InterPro"/>
</dbReference>
<feature type="compositionally biased region" description="Basic residues" evidence="1">
    <location>
        <begin position="388"/>
        <end position="398"/>
    </location>
</feature>
<evidence type="ECO:0000259" key="2">
    <source>
        <dbReference type="SMART" id="SM01233"/>
    </source>
</evidence>
<name>U5EZS8_9DIPT</name>
<reference evidence="3" key="1">
    <citation type="journal article" date="2014" name="Insect Biochem. Mol. Biol.">
        <title>An insight into the sialome of the frog biting fly, Corethrella appendiculata.</title>
        <authorList>
            <person name="Ribeiro J.M.C."/>
            <person name="Chagas A.C."/>
            <person name="Pham V.M."/>
            <person name="Lounibos L.P."/>
            <person name="Calvo E."/>
        </authorList>
    </citation>
    <scope>NUCLEOTIDE SEQUENCE</scope>
    <source>
        <tissue evidence="3">Salivary glands</tissue>
    </source>
</reference>
<feature type="compositionally biased region" description="Low complexity" evidence="1">
    <location>
        <begin position="90"/>
        <end position="113"/>
    </location>
</feature>
<feature type="compositionally biased region" description="Low complexity" evidence="1">
    <location>
        <begin position="39"/>
        <end position="76"/>
    </location>
</feature>
<accession>U5EZS8</accession>
<feature type="compositionally biased region" description="Basic and acidic residues" evidence="1">
    <location>
        <begin position="465"/>
        <end position="476"/>
    </location>
</feature>
<sequence length="476" mass="52788">MENCYGIGITNRYDLFYVDDEAGDPFEALSKIKQKSQKNKLNAAAAAGGLTNQTAATGTGPQSTNNENVNFNKQNNKLAEKENKSVNSQNHAKTTNGNNNNNENNKLNNKNQTSSANNQKTENRGRGIKETQKDNIRTPREDNKGSFNKSFDRQLNNKSSTTTGNNTNNNNENREERNNRRNREQNNQNSSDDRPQRNNNNQNRRRNFDGRGKREFDRQSGSDKTGVKAIDKRDGAGAHNWGSSKQDAEDFAKSQQSGAGDYNHDNETGDEQLNNSSGTGGEQKQNETTEQQENKQPTEDDVKEMTLDEWKAQKAAVRSKPQYNLRKAGEGEDGKQWENMVALDKKKSEPTHGDDEELDATTRVNKKHVLDIEFHFNDGRRGGLMGRNRNRNRPRNANRNRDRDGDREGNHEGGPGGVERGPGGGGGGPVVGAGGGGGRRRDRDRDGNKPSGDFKFRGGKTAAPKVDDEHDFPSLG</sequence>
<feature type="compositionally biased region" description="Basic and acidic residues" evidence="1">
    <location>
        <begin position="343"/>
        <end position="353"/>
    </location>
</feature>
<feature type="compositionally biased region" description="Basic and acidic residues" evidence="1">
    <location>
        <begin position="284"/>
        <end position="312"/>
    </location>
</feature>
<feature type="compositionally biased region" description="Basic and acidic residues" evidence="1">
    <location>
        <begin position="206"/>
        <end position="236"/>
    </location>
</feature>
<evidence type="ECO:0000313" key="3">
    <source>
        <dbReference type="EMBL" id="JAB59647.1"/>
    </source>
</evidence>
<dbReference type="GO" id="GO:0005634">
    <property type="term" value="C:nucleus"/>
    <property type="evidence" value="ECO:0007669"/>
    <property type="project" value="TreeGrafter"/>
</dbReference>
<dbReference type="InterPro" id="IPR039764">
    <property type="entry name" value="HABP4/SERBP1-like"/>
</dbReference>
<dbReference type="AlphaFoldDB" id="U5EZS8"/>
<dbReference type="InterPro" id="IPR006861">
    <property type="entry name" value="HABP4_PAIRBP1-bd"/>
</dbReference>
<feature type="compositionally biased region" description="Basic and acidic residues" evidence="1">
    <location>
        <begin position="439"/>
        <end position="456"/>
    </location>
</feature>
<dbReference type="SMART" id="SM01233">
    <property type="entry name" value="HABP4_PAI-RBP1"/>
    <property type="match status" value="1"/>
</dbReference>
<dbReference type="EMBL" id="GANO01000224">
    <property type="protein sequence ID" value="JAB59647.1"/>
    <property type="molecule type" value="mRNA"/>
</dbReference>
<dbReference type="GO" id="GO:0005737">
    <property type="term" value="C:cytoplasm"/>
    <property type="evidence" value="ECO:0007669"/>
    <property type="project" value="TreeGrafter"/>
</dbReference>
<feature type="domain" description="Hyaluronan/mRNA-binding protein" evidence="2">
    <location>
        <begin position="212"/>
        <end position="331"/>
    </location>
</feature>
<feature type="compositionally biased region" description="Low complexity" evidence="1">
    <location>
        <begin position="156"/>
        <end position="171"/>
    </location>
</feature>
<feature type="compositionally biased region" description="Basic and acidic residues" evidence="1">
    <location>
        <begin position="121"/>
        <end position="144"/>
    </location>
</feature>
<dbReference type="PANTHER" id="PTHR12299">
    <property type="entry name" value="HYALURONIC ACID-BINDING PROTEIN 4"/>
    <property type="match status" value="1"/>
</dbReference>
<feature type="compositionally biased region" description="Gly residues" evidence="1">
    <location>
        <begin position="412"/>
        <end position="437"/>
    </location>
</feature>
<evidence type="ECO:0000256" key="1">
    <source>
        <dbReference type="SAM" id="MobiDB-lite"/>
    </source>
</evidence>
<feature type="compositionally biased region" description="Basic and acidic residues" evidence="1">
    <location>
        <begin position="327"/>
        <end position="336"/>
    </location>
</feature>
<proteinExistence type="evidence at transcript level"/>
<dbReference type="PANTHER" id="PTHR12299:SF17">
    <property type="entry name" value="AT19571P-RELATED"/>
    <property type="match status" value="1"/>
</dbReference>